<proteinExistence type="predicted"/>
<keyword evidence="2" id="KW-1185">Reference proteome</keyword>
<evidence type="ECO:0000313" key="1">
    <source>
        <dbReference type="EMBL" id="KAH6932706.1"/>
    </source>
</evidence>
<reference evidence="1" key="1">
    <citation type="submission" date="2020-05" db="EMBL/GenBank/DDBJ databases">
        <title>Large-scale comparative analyses of tick genomes elucidate their genetic diversity and vector capacities.</title>
        <authorList>
            <person name="Jia N."/>
            <person name="Wang J."/>
            <person name="Shi W."/>
            <person name="Du L."/>
            <person name="Sun Y."/>
            <person name="Zhan W."/>
            <person name="Jiang J."/>
            <person name="Wang Q."/>
            <person name="Zhang B."/>
            <person name="Ji P."/>
            <person name="Sakyi L.B."/>
            <person name="Cui X."/>
            <person name="Yuan T."/>
            <person name="Jiang B."/>
            <person name="Yang W."/>
            <person name="Lam T.T.-Y."/>
            <person name="Chang Q."/>
            <person name="Ding S."/>
            <person name="Wang X."/>
            <person name="Zhu J."/>
            <person name="Ruan X."/>
            <person name="Zhao L."/>
            <person name="Wei J."/>
            <person name="Que T."/>
            <person name="Du C."/>
            <person name="Cheng J."/>
            <person name="Dai P."/>
            <person name="Han X."/>
            <person name="Huang E."/>
            <person name="Gao Y."/>
            <person name="Liu J."/>
            <person name="Shao H."/>
            <person name="Ye R."/>
            <person name="Li L."/>
            <person name="Wei W."/>
            <person name="Wang X."/>
            <person name="Wang C."/>
            <person name="Yang T."/>
            <person name="Huo Q."/>
            <person name="Li W."/>
            <person name="Guo W."/>
            <person name="Chen H."/>
            <person name="Zhou L."/>
            <person name="Ni X."/>
            <person name="Tian J."/>
            <person name="Zhou Y."/>
            <person name="Sheng Y."/>
            <person name="Liu T."/>
            <person name="Pan Y."/>
            <person name="Xia L."/>
            <person name="Li J."/>
            <person name="Zhao F."/>
            <person name="Cao W."/>
        </authorList>
    </citation>
    <scope>NUCLEOTIDE SEQUENCE</scope>
    <source>
        <strain evidence="1">Hyas-2018</strain>
    </source>
</reference>
<sequence>MLLTKPMLFFVQALLLVSANASSTGSTCSEHNMGDSVDGIDYQRCPLRPKETVLRRIISPRLLFPSSVTTRDLLIKEGLQRFFGSGHGEAVGAMLLTKPMLFFVQRRIGAHIISVAEGVGACDTARAGDTHTARAVGGRLIKAAPAAAIAARLRDLAAASPLGKGALFLRGFGRPTSSRVLYLASFLRAPCMQRALPAGPSRLSRPVRISSAAEKNNDRTAAKLLASAREYTVGRASELRRPPISAQLRPSDEDGWRRKMDETPRSTFSNGTAAPSRPRAWAAGKRVEPLNPPATLSTLGRADRAALKHCTGTAEEEEAAPDLRVAAPPPSPAVLVLTMLSAARTIGHLIPGAFLPRAVSLNNDTAEAVTKERYKLGR</sequence>
<dbReference type="EMBL" id="CM023484">
    <property type="protein sequence ID" value="KAH6932706.1"/>
    <property type="molecule type" value="Genomic_DNA"/>
</dbReference>
<accession>A0ACB7SFJ0</accession>
<comment type="caution">
    <text evidence="1">The sequence shown here is derived from an EMBL/GenBank/DDBJ whole genome shotgun (WGS) entry which is preliminary data.</text>
</comment>
<name>A0ACB7SFJ0_HYAAI</name>
<dbReference type="Proteomes" id="UP000821845">
    <property type="component" value="Chromosome 4"/>
</dbReference>
<evidence type="ECO:0000313" key="2">
    <source>
        <dbReference type="Proteomes" id="UP000821845"/>
    </source>
</evidence>
<gene>
    <name evidence="1" type="ORF">HPB50_008819</name>
</gene>
<organism evidence="1 2">
    <name type="scientific">Hyalomma asiaticum</name>
    <name type="common">Tick</name>
    <dbReference type="NCBI Taxonomy" id="266040"/>
    <lineage>
        <taxon>Eukaryota</taxon>
        <taxon>Metazoa</taxon>
        <taxon>Ecdysozoa</taxon>
        <taxon>Arthropoda</taxon>
        <taxon>Chelicerata</taxon>
        <taxon>Arachnida</taxon>
        <taxon>Acari</taxon>
        <taxon>Parasitiformes</taxon>
        <taxon>Ixodida</taxon>
        <taxon>Ixodoidea</taxon>
        <taxon>Ixodidae</taxon>
        <taxon>Hyalomminae</taxon>
        <taxon>Hyalomma</taxon>
    </lineage>
</organism>
<protein>
    <submittedName>
        <fullName evidence="1">Uncharacterized protein</fullName>
    </submittedName>
</protein>